<dbReference type="STRING" id="264951.A0A443HJW2"/>
<sequence>MAEPSNVVFTSSLRGQDNFIVPVDQLESAIDLAPNRMSGNAIWQISQSTILKVGWTVKMSEAEALILLATKTNIPVPKVFSAYTIGDIGFILMSKVEGEPLGSSWDNMSHEERQSIARQLNSYVLEWRKLGAPFLGSVDGGPCEDIIFKHPWDYTSLKRYGPFQSLEEYKLGVIEALRLSRPDGVWGQTEEELKEKILSYDNQRSADIGVMTHGDLHTDNIIIQNGLVSGIVDWGEAGYSLPEREYFAAKRIAMEESWIEIIPCFIPAFPEEYKLWDEIDRSMRVYSPV</sequence>
<comment type="caution">
    <text evidence="2">The sequence shown here is derived from an EMBL/GenBank/DDBJ whole genome shotgun (WGS) entry which is preliminary data.</text>
</comment>
<accession>A0A443HJW2</accession>
<dbReference type="InterPro" id="IPR011009">
    <property type="entry name" value="Kinase-like_dom_sf"/>
</dbReference>
<dbReference type="Pfam" id="PF01636">
    <property type="entry name" value="APH"/>
    <property type="match status" value="1"/>
</dbReference>
<dbReference type="EMBL" id="RCNU01000014">
    <property type="protein sequence ID" value="RWQ92141.1"/>
    <property type="molecule type" value="Genomic_DNA"/>
</dbReference>
<name>A0A443HJW2_BYSSP</name>
<dbReference type="GO" id="GO:0016301">
    <property type="term" value="F:kinase activity"/>
    <property type="evidence" value="ECO:0007669"/>
    <property type="project" value="UniProtKB-KW"/>
</dbReference>
<dbReference type="InterPro" id="IPR002575">
    <property type="entry name" value="Aminoglycoside_PTrfase"/>
</dbReference>
<dbReference type="SUPFAM" id="SSF56112">
    <property type="entry name" value="Protein kinase-like (PK-like)"/>
    <property type="match status" value="1"/>
</dbReference>
<dbReference type="AlphaFoldDB" id="A0A443HJW2"/>
<keyword evidence="2" id="KW-0808">Transferase</keyword>
<keyword evidence="3" id="KW-1185">Reference proteome</keyword>
<feature type="domain" description="Aminoglycoside phosphotransferase" evidence="1">
    <location>
        <begin position="61"/>
        <end position="246"/>
    </location>
</feature>
<evidence type="ECO:0000259" key="1">
    <source>
        <dbReference type="Pfam" id="PF01636"/>
    </source>
</evidence>
<dbReference type="PANTHER" id="PTHR21310">
    <property type="entry name" value="AMINOGLYCOSIDE PHOSPHOTRANSFERASE-RELATED-RELATED"/>
    <property type="match status" value="1"/>
</dbReference>
<dbReference type="PANTHER" id="PTHR21310:SF15">
    <property type="entry name" value="AMINOGLYCOSIDE PHOSPHOTRANSFERASE DOMAIN-CONTAINING PROTEIN"/>
    <property type="match status" value="1"/>
</dbReference>
<dbReference type="GeneID" id="39594327"/>
<keyword evidence="2" id="KW-0418">Kinase</keyword>
<reference evidence="2 3" key="1">
    <citation type="journal article" date="2018" name="Front. Microbiol.">
        <title>Genomic and genetic insights into a cosmopolitan fungus, Paecilomyces variotii (Eurotiales).</title>
        <authorList>
            <person name="Urquhart A.S."/>
            <person name="Mondo S.J."/>
            <person name="Makela M.R."/>
            <person name="Hane J.K."/>
            <person name="Wiebenga A."/>
            <person name="He G."/>
            <person name="Mihaltcheva S."/>
            <person name="Pangilinan J."/>
            <person name="Lipzen A."/>
            <person name="Barry K."/>
            <person name="de Vries R.P."/>
            <person name="Grigoriev I.V."/>
            <person name="Idnurm A."/>
        </authorList>
    </citation>
    <scope>NUCLEOTIDE SEQUENCE [LARGE SCALE GENOMIC DNA]</scope>
    <source>
        <strain evidence="2 3">CBS 101075</strain>
    </source>
</reference>
<dbReference type="CDD" id="cd05120">
    <property type="entry name" value="APH_ChoK_like"/>
    <property type="match status" value="1"/>
</dbReference>
<organism evidence="2 3">
    <name type="scientific">Byssochlamys spectabilis</name>
    <name type="common">Paecilomyces variotii</name>
    <dbReference type="NCBI Taxonomy" id="264951"/>
    <lineage>
        <taxon>Eukaryota</taxon>
        <taxon>Fungi</taxon>
        <taxon>Dikarya</taxon>
        <taxon>Ascomycota</taxon>
        <taxon>Pezizomycotina</taxon>
        <taxon>Eurotiomycetes</taxon>
        <taxon>Eurotiomycetidae</taxon>
        <taxon>Eurotiales</taxon>
        <taxon>Thermoascaceae</taxon>
        <taxon>Paecilomyces</taxon>
    </lineage>
</organism>
<protein>
    <submittedName>
        <fullName evidence="2">Kinase-like domain-containing protein</fullName>
    </submittedName>
</protein>
<dbReference type="VEuPathDB" id="FungiDB:C8Q69DRAFT_104362"/>
<dbReference type="Gene3D" id="3.90.1200.10">
    <property type="match status" value="1"/>
</dbReference>
<gene>
    <name evidence="2" type="ORF">C8Q69DRAFT_104362</name>
</gene>
<proteinExistence type="predicted"/>
<evidence type="ECO:0000313" key="3">
    <source>
        <dbReference type="Proteomes" id="UP000283841"/>
    </source>
</evidence>
<evidence type="ECO:0000313" key="2">
    <source>
        <dbReference type="EMBL" id="RWQ92141.1"/>
    </source>
</evidence>
<dbReference type="RefSeq" id="XP_028481786.1">
    <property type="nucleotide sequence ID" value="XM_028625050.1"/>
</dbReference>
<dbReference type="InterPro" id="IPR051678">
    <property type="entry name" value="AGP_Transferase"/>
</dbReference>
<dbReference type="Proteomes" id="UP000283841">
    <property type="component" value="Unassembled WGS sequence"/>
</dbReference>